<organism evidence="1 2">
    <name type="scientific">Microlunatus kandeliicorticis</name>
    <dbReference type="NCBI Taxonomy" id="1759536"/>
    <lineage>
        <taxon>Bacteria</taxon>
        <taxon>Bacillati</taxon>
        <taxon>Actinomycetota</taxon>
        <taxon>Actinomycetes</taxon>
        <taxon>Propionibacteriales</taxon>
        <taxon>Propionibacteriaceae</taxon>
        <taxon>Microlunatus</taxon>
    </lineage>
</organism>
<gene>
    <name evidence="1" type="ORF">FHX74_003162</name>
</gene>
<proteinExistence type="predicted"/>
<comment type="caution">
    <text evidence="1">The sequence shown here is derived from an EMBL/GenBank/DDBJ whole genome shotgun (WGS) entry which is preliminary data.</text>
</comment>
<dbReference type="RefSeq" id="WP_220484137.1">
    <property type="nucleotide sequence ID" value="NZ_JACGWT010000005.1"/>
</dbReference>
<accession>A0A7W3P6Y1</accession>
<keyword evidence="2" id="KW-1185">Reference proteome</keyword>
<evidence type="ECO:0000313" key="2">
    <source>
        <dbReference type="Proteomes" id="UP000523079"/>
    </source>
</evidence>
<dbReference type="EMBL" id="JACGWT010000005">
    <property type="protein sequence ID" value="MBA8795526.1"/>
    <property type="molecule type" value="Genomic_DNA"/>
</dbReference>
<evidence type="ECO:0000313" key="1">
    <source>
        <dbReference type="EMBL" id="MBA8795526.1"/>
    </source>
</evidence>
<reference evidence="1 2" key="1">
    <citation type="submission" date="2020-07" db="EMBL/GenBank/DDBJ databases">
        <title>Sequencing the genomes of 1000 actinobacteria strains.</title>
        <authorList>
            <person name="Klenk H.-P."/>
        </authorList>
    </citation>
    <scope>NUCLEOTIDE SEQUENCE [LARGE SCALE GENOMIC DNA]</scope>
    <source>
        <strain evidence="1 2">DSM 100723</strain>
    </source>
</reference>
<evidence type="ECO:0008006" key="3">
    <source>
        <dbReference type="Google" id="ProtNLM"/>
    </source>
</evidence>
<protein>
    <recommendedName>
        <fullName evidence="3">ATP/GTP-binding protein</fullName>
    </recommendedName>
</protein>
<sequence>MSPSRRRPRRVLATRPLLIDQRGDEKSDGRWIVRPMSGAASQKQYRCPGCQQVIPAGTPHVVVWPELHGVDERRHWHTACWQRRR</sequence>
<name>A0A7W3P6Y1_9ACTN</name>
<dbReference type="AlphaFoldDB" id="A0A7W3P6Y1"/>
<dbReference type="Proteomes" id="UP000523079">
    <property type="component" value="Unassembled WGS sequence"/>
</dbReference>